<reference evidence="2" key="2">
    <citation type="submission" date="2015-04" db="EMBL/GenBank/DDBJ databases">
        <title>A butyrogenic pathway from the amino acid lysine in a human gut commensal.</title>
        <authorList>
            <person name="de Vos W.M."/>
            <person name="Bui N.T.P."/>
            <person name="Plugge C.M."/>
            <person name="Ritari J."/>
        </authorList>
    </citation>
    <scope>NUCLEOTIDE SEQUENCE [LARGE SCALE GENOMIC DNA]</scope>
    <source>
        <strain evidence="2">AF211</strain>
    </source>
</reference>
<dbReference type="KEGG" id="ibu:IB211_02697"/>
<gene>
    <name evidence="1" type="ORF">IB211_02697</name>
</gene>
<organism evidence="1 2">
    <name type="scientific">Intestinimonas butyriciproducens</name>
    <dbReference type="NCBI Taxonomy" id="1297617"/>
    <lineage>
        <taxon>Bacteria</taxon>
        <taxon>Bacillati</taxon>
        <taxon>Bacillota</taxon>
        <taxon>Clostridia</taxon>
        <taxon>Eubacteriales</taxon>
        <taxon>Intestinimonas</taxon>
    </lineage>
</organism>
<dbReference type="STRING" id="1297617.IB211_02697"/>
<evidence type="ECO:0000313" key="2">
    <source>
        <dbReference type="Proteomes" id="UP000064844"/>
    </source>
</evidence>
<dbReference type="EMBL" id="CP011307">
    <property type="protein sequence ID" value="ALP95088.1"/>
    <property type="molecule type" value="Genomic_DNA"/>
</dbReference>
<dbReference type="AlphaFoldDB" id="A0A0S2W7X2"/>
<reference evidence="1 2" key="1">
    <citation type="journal article" date="2015" name="Nat. Commun.">
        <title>Production of butyrate from lysine and the Amadori product fructoselysine by a human gut commensal.</title>
        <authorList>
            <person name="Bui T.P."/>
            <person name="Ritari J."/>
            <person name="Boeren S."/>
            <person name="de Waard P."/>
            <person name="Plugge C.M."/>
            <person name="de Vos W.M."/>
        </authorList>
    </citation>
    <scope>NUCLEOTIDE SEQUENCE [LARGE SCALE GENOMIC DNA]</scope>
    <source>
        <strain evidence="1 2">AF211</strain>
    </source>
</reference>
<name>A0A0S2W7X2_9FIRM</name>
<keyword evidence="2" id="KW-1185">Reference proteome</keyword>
<protein>
    <submittedName>
        <fullName evidence="1">Uncharacterized protein</fullName>
    </submittedName>
</protein>
<dbReference type="Proteomes" id="UP000064844">
    <property type="component" value="Chromosome"/>
</dbReference>
<accession>A0A0S2W7X2</accession>
<sequence length="56" mass="6465">MMEPRIYKVGDWERPSAVLVGRVDDLHELLRLQRRAADQAAVRPTQFFHCAGTPFI</sequence>
<proteinExistence type="predicted"/>
<evidence type="ECO:0000313" key="1">
    <source>
        <dbReference type="EMBL" id="ALP95088.1"/>
    </source>
</evidence>